<reference evidence="1 2" key="1">
    <citation type="submission" date="2014-06" db="EMBL/GenBank/DDBJ databases">
        <title>Whole Genome Sequences of Three Symbiotic Endozoicomonas Bacteria.</title>
        <authorList>
            <person name="Neave M.J."/>
            <person name="Apprill A."/>
            <person name="Voolstra C.R."/>
        </authorList>
    </citation>
    <scope>NUCLEOTIDE SEQUENCE [LARGE SCALE GENOMIC DNA]</scope>
    <source>
        <strain evidence="1 2">DSM 22380</strain>
    </source>
</reference>
<dbReference type="EMBL" id="JOJP01000001">
    <property type="protein sequence ID" value="KEI71594.1"/>
    <property type="molecule type" value="Genomic_DNA"/>
</dbReference>
<organism evidence="1 2">
    <name type="scientific">Endozoicomonas elysicola</name>
    <dbReference type="NCBI Taxonomy" id="305900"/>
    <lineage>
        <taxon>Bacteria</taxon>
        <taxon>Pseudomonadati</taxon>
        <taxon>Pseudomonadota</taxon>
        <taxon>Gammaproteobacteria</taxon>
        <taxon>Oceanospirillales</taxon>
        <taxon>Endozoicomonadaceae</taxon>
        <taxon>Endozoicomonas</taxon>
    </lineage>
</organism>
<gene>
    <name evidence="1" type="ORF">GV64_13360</name>
</gene>
<sequence>MNGMKSRQRGSSALSWLFYLLIGGLLLSFAFKVLPFYMDDHAVNKVVASLTDRPGSSTASVTQVRTWIDKGLQLNMVKLDRSEVKVARENGVVAINIDYERRINFFYNVDLVLTFQHNWKAGSQ</sequence>
<dbReference type="RefSeq" id="WP_020583279.1">
    <property type="nucleotide sequence ID" value="NZ_JOJP01000001.1"/>
</dbReference>
<dbReference type="eggNOG" id="COG4969">
    <property type="taxonomic scope" value="Bacteria"/>
</dbReference>
<proteinExistence type="predicted"/>
<name>A0A081KBR8_9GAMM</name>
<evidence type="ECO:0000313" key="2">
    <source>
        <dbReference type="Proteomes" id="UP000027997"/>
    </source>
</evidence>
<comment type="caution">
    <text evidence="1">The sequence shown here is derived from an EMBL/GenBank/DDBJ whole genome shotgun (WGS) entry which is preliminary data.</text>
</comment>
<accession>A0A081KBR8</accession>
<dbReference type="Pfam" id="PF16137">
    <property type="entry name" value="DUF4845"/>
    <property type="match status" value="1"/>
</dbReference>
<keyword evidence="2" id="KW-1185">Reference proteome</keyword>
<dbReference type="AlphaFoldDB" id="A0A081KBR8"/>
<protein>
    <recommendedName>
        <fullName evidence="3">DUF4845 domain-containing protein</fullName>
    </recommendedName>
</protein>
<dbReference type="InterPro" id="IPR032314">
    <property type="entry name" value="DUF4845"/>
</dbReference>
<evidence type="ECO:0000313" key="1">
    <source>
        <dbReference type="EMBL" id="KEI71594.1"/>
    </source>
</evidence>
<dbReference type="STRING" id="305900.GV64_13360"/>
<evidence type="ECO:0008006" key="3">
    <source>
        <dbReference type="Google" id="ProtNLM"/>
    </source>
</evidence>
<dbReference type="Proteomes" id="UP000027997">
    <property type="component" value="Unassembled WGS sequence"/>
</dbReference>